<protein>
    <recommendedName>
        <fullName evidence="4">Apicomplexan specific protein</fullName>
    </recommendedName>
</protein>
<feature type="region of interest" description="Disordered" evidence="1">
    <location>
        <begin position="96"/>
        <end position="116"/>
    </location>
</feature>
<gene>
    <name evidence="2" type="ORF">BBBOND_0104260</name>
</gene>
<dbReference type="OrthoDB" id="361877at2759"/>
<proteinExistence type="predicted"/>
<dbReference type="RefSeq" id="XP_012766303.1">
    <property type="nucleotide sequence ID" value="XM_012910849.1"/>
</dbReference>
<dbReference type="KEGG" id="bbig:BBBOND_0104260"/>
<sequence length="215" mass="24092">MRYGRPCGRSNAAVASRLDACLKSRSDIIKLDGLQNTSLLSMREELGRRFRKPASYFDARREEVNELILETLTEMYGTDQLQELIKSEGLDAVDNENKVESLEEEPPTTKRAAPTEATEVLPSIISEPGDEVEKTAKRAKQSQANIMTRREFMKNAPKLKVQIDDSVFNVAPRTFSTDSCGWYLSDKVKLDICGQTIVCQVGLNCTVVGSKQWKP</sequence>
<reference evidence="3" key="1">
    <citation type="journal article" date="2014" name="Nucleic Acids Res.">
        <title>The evolutionary dynamics of variant antigen genes in Babesia reveal a history of genomic innovation underlying host-parasite interaction.</title>
        <authorList>
            <person name="Jackson A.P."/>
            <person name="Otto T.D."/>
            <person name="Darby A."/>
            <person name="Ramaprasad A."/>
            <person name="Xia D."/>
            <person name="Echaide I.E."/>
            <person name="Farber M."/>
            <person name="Gahlot S."/>
            <person name="Gamble J."/>
            <person name="Gupta D."/>
            <person name="Gupta Y."/>
            <person name="Jackson L."/>
            <person name="Malandrin L."/>
            <person name="Malas T.B."/>
            <person name="Moussa E."/>
            <person name="Nair M."/>
            <person name="Reid A.J."/>
            <person name="Sanders M."/>
            <person name="Sharma J."/>
            <person name="Tracey A."/>
            <person name="Quail M.A."/>
            <person name="Weir W."/>
            <person name="Wastling J.M."/>
            <person name="Hall N."/>
            <person name="Willadsen P."/>
            <person name="Lingelbach K."/>
            <person name="Shiels B."/>
            <person name="Tait A."/>
            <person name="Berriman M."/>
            <person name="Allred D.R."/>
            <person name="Pain A."/>
        </authorList>
    </citation>
    <scope>NUCLEOTIDE SEQUENCE [LARGE SCALE GENOMIC DNA]</scope>
    <source>
        <strain evidence="3">Bond</strain>
    </source>
</reference>
<organism evidence="2 3">
    <name type="scientific">Babesia bigemina</name>
    <dbReference type="NCBI Taxonomy" id="5866"/>
    <lineage>
        <taxon>Eukaryota</taxon>
        <taxon>Sar</taxon>
        <taxon>Alveolata</taxon>
        <taxon>Apicomplexa</taxon>
        <taxon>Aconoidasida</taxon>
        <taxon>Piroplasmida</taxon>
        <taxon>Babesiidae</taxon>
        <taxon>Babesia</taxon>
    </lineage>
</organism>
<evidence type="ECO:0000313" key="2">
    <source>
        <dbReference type="EMBL" id="CDR94117.1"/>
    </source>
</evidence>
<evidence type="ECO:0000256" key="1">
    <source>
        <dbReference type="SAM" id="MobiDB-lite"/>
    </source>
</evidence>
<dbReference type="VEuPathDB" id="PiroplasmaDB:BBBOND_0104260"/>
<dbReference type="AlphaFoldDB" id="A0A061D1W4"/>
<evidence type="ECO:0000313" key="3">
    <source>
        <dbReference type="Proteomes" id="UP000033188"/>
    </source>
</evidence>
<name>A0A061D1W4_BABBI</name>
<evidence type="ECO:0008006" key="4">
    <source>
        <dbReference type="Google" id="ProtNLM"/>
    </source>
</evidence>
<keyword evidence="3" id="KW-1185">Reference proteome</keyword>
<accession>A0A061D1W4</accession>
<dbReference type="EMBL" id="LK391707">
    <property type="protein sequence ID" value="CDR94117.1"/>
    <property type="molecule type" value="Genomic_DNA"/>
</dbReference>
<dbReference type="GeneID" id="24562658"/>
<dbReference type="OMA" id="QVGLNCT"/>
<dbReference type="Proteomes" id="UP000033188">
    <property type="component" value="Chromosome 1"/>
</dbReference>